<accession>A0A3L6DY33</accession>
<comment type="caution">
    <text evidence="1">The sequence shown here is derived from an EMBL/GenBank/DDBJ whole genome shotgun (WGS) entry which is preliminary data.</text>
</comment>
<gene>
    <name evidence="1" type="ORF">Zm00014a_027008</name>
</gene>
<sequence length="39" mass="4401">MITTPLLYAHAACHPPMGHLIRQEKQNRPSGANLHLARR</sequence>
<dbReference type="EMBL" id="NCVQ01000008">
    <property type="protein sequence ID" value="PWZ12541.1"/>
    <property type="molecule type" value="Genomic_DNA"/>
</dbReference>
<organism evidence="1 2">
    <name type="scientific">Zea mays</name>
    <name type="common">Maize</name>
    <dbReference type="NCBI Taxonomy" id="4577"/>
    <lineage>
        <taxon>Eukaryota</taxon>
        <taxon>Viridiplantae</taxon>
        <taxon>Streptophyta</taxon>
        <taxon>Embryophyta</taxon>
        <taxon>Tracheophyta</taxon>
        <taxon>Spermatophyta</taxon>
        <taxon>Magnoliopsida</taxon>
        <taxon>Liliopsida</taxon>
        <taxon>Poales</taxon>
        <taxon>Poaceae</taxon>
        <taxon>PACMAD clade</taxon>
        <taxon>Panicoideae</taxon>
        <taxon>Andropogonodae</taxon>
        <taxon>Andropogoneae</taxon>
        <taxon>Tripsacinae</taxon>
        <taxon>Zea</taxon>
    </lineage>
</organism>
<dbReference type="Proteomes" id="UP000251960">
    <property type="component" value="Chromosome 7"/>
</dbReference>
<evidence type="ECO:0000313" key="1">
    <source>
        <dbReference type="EMBL" id="PWZ12541.1"/>
    </source>
</evidence>
<name>A0A3L6DY33_MAIZE</name>
<reference evidence="1 2" key="1">
    <citation type="journal article" date="2018" name="Nat. Genet.">
        <title>Extensive intraspecific gene order and gene structural variations between Mo17 and other maize genomes.</title>
        <authorList>
            <person name="Sun S."/>
            <person name="Zhou Y."/>
            <person name="Chen J."/>
            <person name="Shi J."/>
            <person name="Zhao H."/>
            <person name="Zhao H."/>
            <person name="Song W."/>
            <person name="Zhang M."/>
            <person name="Cui Y."/>
            <person name="Dong X."/>
            <person name="Liu H."/>
            <person name="Ma X."/>
            <person name="Jiao Y."/>
            <person name="Wang B."/>
            <person name="Wei X."/>
            <person name="Stein J.C."/>
            <person name="Glaubitz J.C."/>
            <person name="Lu F."/>
            <person name="Yu G."/>
            <person name="Liang C."/>
            <person name="Fengler K."/>
            <person name="Li B."/>
            <person name="Rafalski A."/>
            <person name="Schnable P.S."/>
            <person name="Ware D.H."/>
            <person name="Buckler E.S."/>
            <person name="Lai J."/>
        </authorList>
    </citation>
    <scope>NUCLEOTIDE SEQUENCE [LARGE SCALE GENOMIC DNA]</scope>
    <source>
        <strain evidence="2">cv. Missouri 17</strain>
        <tissue evidence="1">Seedling</tissue>
    </source>
</reference>
<evidence type="ECO:0000313" key="2">
    <source>
        <dbReference type="Proteomes" id="UP000251960"/>
    </source>
</evidence>
<protein>
    <submittedName>
        <fullName evidence="1">Uncharacterized protein</fullName>
    </submittedName>
</protein>
<proteinExistence type="predicted"/>
<dbReference type="AlphaFoldDB" id="A0A3L6DY33"/>